<keyword evidence="2" id="KW-0808">Transferase</keyword>
<dbReference type="CDD" id="cd04301">
    <property type="entry name" value="NAT_SF"/>
    <property type="match status" value="1"/>
</dbReference>
<dbReference type="PROSITE" id="PS51186">
    <property type="entry name" value="GNAT"/>
    <property type="match status" value="1"/>
</dbReference>
<dbReference type="EMBL" id="JBHTIU010000073">
    <property type="protein sequence ID" value="MFD0871085.1"/>
    <property type="molecule type" value="Genomic_DNA"/>
</dbReference>
<dbReference type="InterPro" id="IPR000182">
    <property type="entry name" value="GNAT_dom"/>
</dbReference>
<dbReference type="Pfam" id="PF00583">
    <property type="entry name" value="Acetyltransf_1"/>
    <property type="match status" value="1"/>
</dbReference>
<dbReference type="GO" id="GO:0016746">
    <property type="term" value="F:acyltransferase activity"/>
    <property type="evidence" value="ECO:0007669"/>
    <property type="project" value="UniProtKB-KW"/>
</dbReference>
<name>A0ABW3DG86_9BACL</name>
<accession>A0ABW3DG86</accession>
<dbReference type="Proteomes" id="UP001597120">
    <property type="component" value="Unassembled WGS sequence"/>
</dbReference>
<reference evidence="3" key="1">
    <citation type="journal article" date="2019" name="Int. J. Syst. Evol. Microbiol.">
        <title>The Global Catalogue of Microorganisms (GCM) 10K type strain sequencing project: providing services to taxonomists for standard genome sequencing and annotation.</title>
        <authorList>
            <consortium name="The Broad Institute Genomics Platform"/>
            <consortium name="The Broad Institute Genome Sequencing Center for Infectious Disease"/>
            <person name="Wu L."/>
            <person name="Ma J."/>
        </authorList>
    </citation>
    <scope>NUCLEOTIDE SEQUENCE [LARGE SCALE GENOMIC DNA]</scope>
    <source>
        <strain evidence="3">CCUG 57263</strain>
    </source>
</reference>
<protein>
    <submittedName>
        <fullName evidence="2">GNAT family N-acetyltransferase</fullName>
        <ecNumber evidence="2">2.3.1.-</ecNumber>
    </submittedName>
</protein>
<proteinExistence type="predicted"/>
<dbReference type="InterPro" id="IPR016181">
    <property type="entry name" value="Acyl_CoA_acyltransferase"/>
</dbReference>
<sequence>MIERIRLTNNEEALRVLRLQMDSYLVEAKRIEYDDIPPLKDTIASLMESKERFYGYFPEGTDGELSGAIAYEREGQTVMICRLMVRSDRFRQGIGSALLRFIEQQEQECTCFFVTAAARNEPAIRLYTKHGYVEESRREVAPGLVLLRLMKTVPR</sequence>
<comment type="caution">
    <text evidence="2">The sequence shown here is derived from an EMBL/GenBank/DDBJ whole genome shotgun (WGS) entry which is preliminary data.</text>
</comment>
<keyword evidence="2" id="KW-0012">Acyltransferase</keyword>
<dbReference type="RefSeq" id="WP_379289970.1">
    <property type="nucleotide sequence ID" value="NZ_JBHTIU010000073.1"/>
</dbReference>
<organism evidence="2 3">
    <name type="scientific">Paenibacillus residui</name>
    <dbReference type="NCBI Taxonomy" id="629724"/>
    <lineage>
        <taxon>Bacteria</taxon>
        <taxon>Bacillati</taxon>
        <taxon>Bacillota</taxon>
        <taxon>Bacilli</taxon>
        <taxon>Bacillales</taxon>
        <taxon>Paenibacillaceae</taxon>
        <taxon>Paenibacillus</taxon>
    </lineage>
</organism>
<evidence type="ECO:0000313" key="3">
    <source>
        <dbReference type="Proteomes" id="UP001597120"/>
    </source>
</evidence>
<dbReference type="EC" id="2.3.1.-" evidence="2"/>
<dbReference type="Gene3D" id="3.40.630.30">
    <property type="match status" value="1"/>
</dbReference>
<evidence type="ECO:0000259" key="1">
    <source>
        <dbReference type="PROSITE" id="PS51186"/>
    </source>
</evidence>
<dbReference type="SUPFAM" id="SSF55729">
    <property type="entry name" value="Acyl-CoA N-acyltransferases (Nat)"/>
    <property type="match status" value="1"/>
</dbReference>
<feature type="domain" description="N-acetyltransferase" evidence="1">
    <location>
        <begin position="14"/>
        <end position="154"/>
    </location>
</feature>
<gene>
    <name evidence="2" type="ORF">ACFQ03_18250</name>
</gene>
<keyword evidence="3" id="KW-1185">Reference proteome</keyword>
<evidence type="ECO:0000313" key="2">
    <source>
        <dbReference type="EMBL" id="MFD0871085.1"/>
    </source>
</evidence>